<dbReference type="Gene3D" id="3.40.50.1820">
    <property type="entry name" value="alpha/beta hydrolase"/>
    <property type="match status" value="1"/>
</dbReference>
<evidence type="ECO:0000259" key="2">
    <source>
        <dbReference type="Pfam" id="PF00561"/>
    </source>
</evidence>
<dbReference type="Pfam" id="PF00561">
    <property type="entry name" value="Abhydrolase_1"/>
    <property type="match status" value="1"/>
</dbReference>
<dbReference type="InterPro" id="IPR029058">
    <property type="entry name" value="AB_hydrolase_fold"/>
</dbReference>
<name>A0A4Y3PIX2_BREPA</name>
<dbReference type="STRING" id="54914.AV540_00775"/>
<protein>
    <recommendedName>
        <fullName evidence="2">AB hydrolase-1 domain-containing protein</fullName>
    </recommendedName>
</protein>
<dbReference type="RefSeq" id="WP_122963714.1">
    <property type="nucleotide sequence ID" value="NZ_BJMH01000013.1"/>
</dbReference>
<dbReference type="GO" id="GO:0016787">
    <property type="term" value="F:hydrolase activity"/>
    <property type="evidence" value="ECO:0007669"/>
    <property type="project" value="UniProtKB-KW"/>
</dbReference>
<evidence type="ECO:0000313" key="3">
    <source>
        <dbReference type="EMBL" id="GEB33383.1"/>
    </source>
</evidence>
<dbReference type="InterPro" id="IPR050266">
    <property type="entry name" value="AB_hydrolase_sf"/>
</dbReference>
<gene>
    <name evidence="3" type="ORF">BPA01_29630</name>
</gene>
<dbReference type="Proteomes" id="UP000316882">
    <property type="component" value="Unassembled WGS sequence"/>
</dbReference>
<dbReference type="PANTHER" id="PTHR43798:SF31">
    <property type="entry name" value="AB HYDROLASE SUPERFAMILY PROTEIN YCLE"/>
    <property type="match status" value="1"/>
</dbReference>
<sequence>MLQGGKYVKVEPGVEIFVQDVGQGDPIVLIPGWTFTTEVFHKQIEHFQKTNRVIAIDPRSHGRSSVTMHGNDYATHGTDLAKVIEALGLVDVTLVGWSFGCLTMWEYVRQHGTRNVKSFVFVDLSPKPLSTNHEQDWVEGPLDEIAAAYNYYTRDAEKQREFISGYATGVMVQRELAENELSWIIEQSLKTPPYIAANLFASGMFSDYRVEAKVASESVPTLTIVAEHWAETAKRFMEKHAPESAVEVLGGHMMFWEHAERFNELLTQFLHAEKTAR</sequence>
<comment type="caution">
    <text evidence="3">The sequence shown here is derived from an EMBL/GenBank/DDBJ whole genome shotgun (WGS) entry which is preliminary data.</text>
</comment>
<accession>A0A4Y3PIX2</accession>
<dbReference type="AlphaFoldDB" id="A0A4Y3PIX2"/>
<dbReference type="EMBL" id="BJMH01000013">
    <property type="protein sequence ID" value="GEB33383.1"/>
    <property type="molecule type" value="Genomic_DNA"/>
</dbReference>
<dbReference type="PANTHER" id="PTHR43798">
    <property type="entry name" value="MONOACYLGLYCEROL LIPASE"/>
    <property type="match status" value="1"/>
</dbReference>
<keyword evidence="4" id="KW-1185">Reference proteome</keyword>
<organism evidence="3 4">
    <name type="scientific">Brevibacillus parabrevis</name>
    <dbReference type="NCBI Taxonomy" id="54914"/>
    <lineage>
        <taxon>Bacteria</taxon>
        <taxon>Bacillati</taxon>
        <taxon>Bacillota</taxon>
        <taxon>Bacilli</taxon>
        <taxon>Bacillales</taxon>
        <taxon>Paenibacillaceae</taxon>
        <taxon>Brevibacillus</taxon>
    </lineage>
</organism>
<reference evidence="3 4" key="1">
    <citation type="submission" date="2019-06" db="EMBL/GenBank/DDBJ databases">
        <title>Whole genome shotgun sequence of Brevibacillus parabrevis NBRC 12334.</title>
        <authorList>
            <person name="Hosoyama A."/>
            <person name="Uohara A."/>
            <person name="Ohji S."/>
            <person name="Ichikawa N."/>
        </authorList>
    </citation>
    <scope>NUCLEOTIDE SEQUENCE [LARGE SCALE GENOMIC DNA]</scope>
    <source>
        <strain evidence="3 4">NBRC 12334</strain>
    </source>
</reference>
<dbReference type="GO" id="GO:0016020">
    <property type="term" value="C:membrane"/>
    <property type="evidence" value="ECO:0007669"/>
    <property type="project" value="TreeGrafter"/>
</dbReference>
<evidence type="ECO:0000313" key="4">
    <source>
        <dbReference type="Proteomes" id="UP000316882"/>
    </source>
</evidence>
<proteinExistence type="predicted"/>
<keyword evidence="1" id="KW-0378">Hydrolase</keyword>
<feature type="domain" description="AB hydrolase-1" evidence="2">
    <location>
        <begin position="26"/>
        <end position="133"/>
    </location>
</feature>
<dbReference type="SUPFAM" id="SSF53474">
    <property type="entry name" value="alpha/beta-Hydrolases"/>
    <property type="match status" value="1"/>
</dbReference>
<evidence type="ECO:0000256" key="1">
    <source>
        <dbReference type="ARBA" id="ARBA00022801"/>
    </source>
</evidence>
<dbReference type="InterPro" id="IPR000073">
    <property type="entry name" value="AB_hydrolase_1"/>
</dbReference>